<accession>A0A1T3NNS4</accession>
<keyword evidence="2" id="KW-1185">Reference proteome</keyword>
<protein>
    <submittedName>
        <fullName evidence="1">Uncharacterized protein</fullName>
    </submittedName>
</protein>
<dbReference type="STRING" id="159449.B4N89_40020"/>
<evidence type="ECO:0000313" key="2">
    <source>
        <dbReference type="Proteomes" id="UP000190037"/>
    </source>
</evidence>
<gene>
    <name evidence="1" type="ORF">B4N89_40020</name>
</gene>
<dbReference type="AlphaFoldDB" id="A0A1T3NNS4"/>
<evidence type="ECO:0000313" key="1">
    <source>
        <dbReference type="EMBL" id="OPC78547.1"/>
    </source>
</evidence>
<proteinExistence type="predicted"/>
<name>A0A1T3NNS4_9ACTN</name>
<dbReference type="OrthoDB" id="3436074at2"/>
<comment type="caution">
    <text evidence="1">The sequence shown here is derived from an EMBL/GenBank/DDBJ whole genome shotgun (WGS) entry which is preliminary data.</text>
</comment>
<reference evidence="1 2" key="1">
    <citation type="submission" date="2017-03" db="EMBL/GenBank/DDBJ databases">
        <title>Draft genome sequence of Streptomyces scabrisporus NF3, endophyte isolated from Amphipterygium adstringens.</title>
        <authorList>
            <person name="Vazquez M."/>
            <person name="Ceapa C.D."/>
            <person name="Rodriguez Luna D."/>
            <person name="Sanchez Esquivel S."/>
        </authorList>
    </citation>
    <scope>NUCLEOTIDE SEQUENCE [LARGE SCALE GENOMIC DNA]</scope>
    <source>
        <strain evidence="1 2">NF3</strain>
    </source>
</reference>
<dbReference type="Proteomes" id="UP000190037">
    <property type="component" value="Unassembled WGS sequence"/>
</dbReference>
<sequence length="260" mass="27036">MRPHVKQRAVTLVSALGAWPPGEQGIAAARARIAALGYSPALADQAGPLLADTPEAVIEVVDAQYGGILDTTASVLVVCRSWIRGAEGTPVAGGVTVDVRLSRTEPDWTVTALHPSTPGAAAATPSAQEARVLADPRITLPPAAAADLRAGTVHTSVLTALEALAAQHTVDVSILRSGHPIDVFGTTRPSDHPVGRAVDVWRVDGRPIVDPATPRSLVESFMRAGEAAGSYNVGGPYRLSGAAFFTDDTHHDHVHLGFRA</sequence>
<organism evidence="1 2">
    <name type="scientific">Embleya scabrispora</name>
    <dbReference type="NCBI Taxonomy" id="159449"/>
    <lineage>
        <taxon>Bacteria</taxon>
        <taxon>Bacillati</taxon>
        <taxon>Actinomycetota</taxon>
        <taxon>Actinomycetes</taxon>
        <taxon>Kitasatosporales</taxon>
        <taxon>Streptomycetaceae</taxon>
        <taxon>Embleya</taxon>
    </lineage>
</organism>
<dbReference type="EMBL" id="MWQN01000003">
    <property type="protein sequence ID" value="OPC78547.1"/>
    <property type="molecule type" value="Genomic_DNA"/>
</dbReference>